<dbReference type="HAMAP" id="MF_01430">
    <property type="entry name" value="OM_assembly_BamA"/>
    <property type="match status" value="1"/>
</dbReference>
<comment type="function">
    <text evidence="8">Part of the outer membrane protein assembly complex, which is involved in assembly and insertion of beta-barrel proteins into the outer membrane.</text>
</comment>
<feature type="domain" description="POTRA" evidence="10">
    <location>
        <begin position="360"/>
        <end position="433"/>
    </location>
</feature>
<feature type="domain" description="POTRA" evidence="10">
    <location>
        <begin position="36"/>
        <end position="107"/>
    </location>
</feature>
<evidence type="ECO:0000256" key="5">
    <source>
        <dbReference type="ARBA" id="ARBA00022737"/>
    </source>
</evidence>
<dbReference type="Gene3D" id="2.40.160.50">
    <property type="entry name" value="membrane protein fhac: a member of the omp85/tpsb transporter family"/>
    <property type="match status" value="1"/>
</dbReference>
<dbReference type="InterPro" id="IPR023707">
    <property type="entry name" value="OM_assembly_BamA"/>
</dbReference>
<comment type="caution">
    <text evidence="11">The sequence shown here is derived from an EMBL/GenBank/DDBJ whole genome shotgun (WGS) entry which is preliminary data.</text>
</comment>
<name>A0A1L8CJW8_9PROT</name>
<keyword evidence="5 8" id="KW-0677">Repeat</keyword>
<evidence type="ECO:0000256" key="9">
    <source>
        <dbReference type="NCBIfam" id="TIGR03303"/>
    </source>
</evidence>
<feature type="chain" id="PRO_5013407554" description="Outer membrane protein assembly factor BamA" evidence="8">
    <location>
        <begin position="28"/>
        <end position="780"/>
    </location>
</feature>
<sequence precursor="true">MLGSLKYWIIAFGLLLSGLLSFNTVSAAEDNQQTASRIISIDVQGNRFVEKETILDKMTIKVGDSLDRRKISKNIRRLHRTGFFSDVRFTGTRTAQGIHFVCHVKEFPLIASLKMQGNDEHTTKDLQLRMKLKPGRVFSPKNKTADRNTLLKGYLKDGFYQVAIHFITTPRDDGRVDLVVKIDEGNVTRISRVRFIGNKAISSGVLREEIASRQSDLPSWISDRDVFDQKRFAADSQMLQQYYMDQGYLDMKIESMHLAMSSDKKSFDLSFSVFEGPQYTVSKIDVQGDLVPDKETLKELISMKEGRTYSLTAMSESIAAITGRVGDEGYAFASVTPLMKRNIEDRTVSISFEVEKGEEAYVERIEVVGNEKTDDSVVRRELKQAEGARYSGTQVEQSKKNLSRSAFVEDVRVSLDKASSGDKVNMNVNLTERKTGSITGGIGYSQIEKVTFHAKIQENNLFGKGYQASLNGEYGAVTQNITTSLTDPYFLGLNMSATVNGFKTKTDPQTTTTYQMETIGGGFGFGIPITPELSYGISYQYKRSDLSLTNTTISPITLSQLGRQTTGEVTQNLTWDSRDRLLGTTEGQMHQLHVGAAGLGGSDKFYEVKLTNKAYFPIDEKHRFVLNPIFEAGYISGYSNLDVPLYRRYSLGGSGSVRGFDSLGISLRDPNTGEAVGGDKKFNASLNLFFPLPFVKQSGIRGVAFVDAGTVWGSVSATVTGLAPINITEAFSLSRLRSSAGLGIEWMSPVGPIGLLWAIPIRTVSGDVQRNLEFMMGGSF</sequence>
<dbReference type="GO" id="GO:0009279">
    <property type="term" value="C:cell outer membrane"/>
    <property type="evidence" value="ECO:0007669"/>
    <property type="project" value="UniProtKB-SubCell"/>
</dbReference>
<protein>
    <recommendedName>
        <fullName evidence="8 9">Outer membrane protein assembly factor BamA</fullName>
    </recommendedName>
</protein>
<dbReference type="InterPro" id="IPR034746">
    <property type="entry name" value="POTRA"/>
</dbReference>
<evidence type="ECO:0000256" key="4">
    <source>
        <dbReference type="ARBA" id="ARBA00022729"/>
    </source>
</evidence>
<dbReference type="InterPro" id="IPR000184">
    <property type="entry name" value="Bac_surfAg_D15"/>
</dbReference>
<feature type="domain" description="POTRA" evidence="10">
    <location>
        <begin position="108"/>
        <end position="185"/>
    </location>
</feature>
<evidence type="ECO:0000259" key="10">
    <source>
        <dbReference type="PROSITE" id="PS51779"/>
    </source>
</evidence>
<evidence type="ECO:0000256" key="8">
    <source>
        <dbReference type="HAMAP-Rule" id="MF_01430"/>
    </source>
</evidence>
<dbReference type="PANTHER" id="PTHR12815:SF23">
    <property type="entry name" value="OUTER MEMBRANE PROTEIN ASSEMBLY FACTOR BAMA"/>
    <property type="match status" value="1"/>
</dbReference>
<evidence type="ECO:0000256" key="6">
    <source>
        <dbReference type="ARBA" id="ARBA00023136"/>
    </source>
</evidence>
<accession>A0A1L8CJW8</accession>
<dbReference type="PANTHER" id="PTHR12815">
    <property type="entry name" value="SORTING AND ASSEMBLY MACHINERY SAMM50 PROTEIN FAMILY MEMBER"/>
    <property type="match status" value="1"/>
</dbReference>
<dbReference type="Pfam" id="PF01103">
    <property type="entry name" value="Omp85"/>
    <property type="match status" value="1"/>
</dbReference>
<evidence type="ECO:0000256" key="7">
    <source>
        <dbReference type="ARBA" id="ARBA00023237"/>
    </source>
</evidence>
<evidence type="ECO:0000256" key="3">
    <source>
        <dbReference type="ARBA" id="ARBA00022692"/>
    </source>
</evidence>
<dbReference type="Proteomes" id="UP000231632">
    <property type="component" value="Unassembled WGS sequence"/>
</dbReference>
<keyword evidence="6 8" id="KW-0472">Membrane</keyword>
<dbReference type="InterPro" id="IPR010827">
    <property type="entry name" value="BamA/TamA_POTRA"/>
</dbReference>
<dbReference type="Gene3D" id="3.10.20.310">
    <property type="entry name" value="membrane protein fhac"/>
    <property type="match status" value="5"/>
</dbReference>
<dbReference type="Pfam" id="PF07244">
    <property type="entry name" value="POTRA"/>
    <property type="match status" value="5"/>
</dbReference>
<dbReference type="AlphaFoldDB" id="A0A1L8CJW8"/>
<dbReference type="OrthoDB" id="5287176at2"/>
<keyword evidence="2 8" id="KW-1134">Transmembrane beta strand</keyword>
<evidence type="ECO:0000313" key="11">
    <source>
        <dbReference type="EMBL" id="GAV19196.1"/>
    </source>
</evidence>
<dbReference type="NCBIfam" id="TIGR03303">
    <property type="entry name" value="OM_YaeT"/>
    <property type="match status" value="1"/>
</dbReference>
<comment type="similarity">
    <text evidence="8">Belongs to the BamA family.</text>
</comment>
<keyword evidence="7 8" id="KW-0998">Cell outer membrane</keyword>
<evidence type="ECO:0000256" key="1">
    <source>
        <dbReference type="ARBA" id="ARBA00004370"/>
    </source>
</evidence>
<dbReference type="GO" id="GO:0051205">
    <property type="term" value="P:protein insertion into membrane"/>
    <property type="evidence" value="ECO:0007669"/>
    <property type="project" value="UniProtKB-UniRule"/>
</dbReference>
<proteinExistence type="inferred from homology"/>
<dbReference type="EMBL" id="BDFD01000001">
    <property type="protein sequence ID" value="GAV19196.1"/>
    <property type="molecule type" value="Genomic_DNA"/>
</dbReference>
<keyword evidence="12" id="KW-1185">Reference proteome</keyword>
<dbReference type="STRING" id="1921010.MMIC_P0125"/>
<dbReference type="PIRSF" id="PIRSF006076">
    <property type="entry name" value="OM_assembly_OMP85"/>
    <property type="match status" value="1"/>
</dbReference>
<evidence type="ECO:0000313" key="12">
    <source>
        <dbReference type="Proteomes" id="UP000231632"/>
    </source>
</evidence>
<keyword evidence="4 8" id="KW-0732">Signal</keyword>
<keyword evidence="3 8" id="KW-0812">Transmembrane</keyword>
<dbReference type="RefSeq" id="WP_072658389.1">
    <property type="nucleotide sequence ID" value="NZ_BDFD01000001.1"/>
</dbReference>
<reference evidence="11 12" key="1">
    <citation type="journal article" date="2017" name="Arch. Microbiol.">
        <title>Mariprofundus micogutta sp. nov., a novel iron-oxidizing zetaproteobacterium isolated from a deep-sea hydrothermal field at the Bayonnaise knoll of the Izu-Ogasawara arc, and a description of Mariprofundales ord. nov. and Zetaproteobacteria classis nov.</title>
        <authorList>
            <person name="Makita H."/>
            <person name="Tanaka E."/>
            <person name="Mitsunobu S."/>
            <person name="Miyazaki M."/>
            <person name="Nunoura T."/>
            <person name="Uematsu K."/>
            <person name="Takaki Y."/>
            <person name="Nishi S."/>
            <person name="Shimamura S."/>
            <person name="Takai K."/>
        </authorList>
    </citation>
    <scope>NUCLEOTIDE SEQUENCE [LARGE SCALE GENOMIC DNA]</scope>
    <source>
        <strain evidence="11 12">ET2</strain>
    </source>
</reference>
<comment type="subunit">
    <text evidence="8">Part of the Bam complex.</text>
</comment>
<gene>
    <name evidence="8" type="primary">bamA</name>
    <name evidence="11" type="ORF">MMIC_P0125</name>
</gene>
<dbReference type="PROSITE" id="PS51779">
    <property type="entry name" value="POTRA"/>
    <property type="match status" value="3"/>
</dbReference>
<dbReference type="GO" id="GO:0043165">
    <property type="term" value="P:Gram-negative-bacterium-type cell outer membrane assembly"/>
    <property type="evidence" value="ECO:0007669"/>
    <property type="project" value="UniProtKB-UniRule"/>
</dbReference>
<dbReference type="InterPro" id="IPR039910">
    <property type="entry name" value="D15-like"/>
</dbReference>
<comment type="subcellular location">
    <subcellularLocation>
        <location evidence="8">Cell outer membrane</location>
    </subcellularLocation>
    <subcellularLocation>
        <location evidence="1">Membrane</location>
    </subcellularLocation>
</comment>
<organism evidence="11 12">
    <name type="scientific">Mariprofundus micogutta</name>
    <dbReference type="NCBI Taxonomy" id="1921010"/>
    <lineage>
        <taxon>Bacteria</taxon>
        <taxon>Pseudomonadati</taxon>
        <taxon>Pseudomonadota</taxon>
        <taxon>Candidatius Mariprofundia</taxon>
        <taxon>Mariprofundales</taxon>
        <taxon>Mariprofundaceae</taxon>
        <taxon>Mariprofundus</taxon>
    </lineage>
</organism>
<feature type="signal peptide" evidence="8">
    <location>
        <begin position="1"/>
        <end position="27"/>
    </location>
</feature>
<evidence type="ECO:0000256" key="2">
    <source>
        <dbReference type="ARBA" id="ARBA00022452"/>
    </source>
</evidence>